<dbReference type="HOGENOM" id="CLU_2002320_0_0_0"/>
<proteinExistence type="predicted"/>
<name>D1AGS5_SEBTE</name>
<feature type="transmembrane region" description="Helical" evidence="1">
    <location>
        <begin position="12"/>
        <end position="39"/>
    </location>
</feature>
<feature type="transmembrane region" description="Helical" evidence="1">
    <location>
        <begin position="96"/>
        <end position="117"/>
    </location>
</feature>
<dbReference type="RefSeq" id="WP_012863370.1">
    <property type="nucleotide sequence ID" value="NC_013517.1"/>
</dbReference>
<reference evidence="2 3" key="2">
    <citation type="journal article" date="2010" name="Stand. Genomic Sci.">
        <title>Complete genome sequence of Sebaldella termitidis type strain (NCTC 11300).</title>
        <authorList>
            <person name="Harmon-Smith M."/>
            <person name="Celia L."/>
            <person name="Chertkov O."/>
            <person name="Lapidus A."/>
            <person name="Copeland A."/>
            <person name="Glavina Del Rio T."/>
            <person name="Nolan M."/>
            <person name="Lucas S."/>
            <person name="Tice H."/>
            <person name="Cheng J.F."/>
            <person name="Han C."/>
            <person name="Detter J.C."/>
            <person name="Bruce D."/>
            <person name="Goodwin L."/>
            <person name="Pitluck S."/>
            <person name="Pati A."/>
            <person name="Liolios K."/>
            <person name="Ivanova N."/>
            <person name="Mavromatis K."/>
            <person name="Mikhailova N."/>
            <person name="Chen A."/>
            <person name="Palaniappan K."/>
            <person name="Land M."/>
            <person name="Hauser L."/>
            <person name="Chang Y.J."/>
            <person name="Jeffries C.D."/>
            <person name="Brettin T."/>
            <person name="Goker M."/>
            <person name="Beck B."/>
            <person name="Bristow J."/>
            <person name="Eisen J.A."/>
            <person name="Markowitz V."/>
            <person name="Hugenholtz P."/>
            <person name="Kyrpides N.C."/>
            <person name="Klenk H.P."/>
            <person name="Chen F."/>
        </authorList>
    </citation>
    <scope>NUCLEOTIDE SEQUENCE [LARGE SCALE GENOMIC DNA]</scope>
    <source>
        <strain evidence="3">ATCC 33386 / NCTC 11300</strain>
    </source>
</reference>
<evidence type="ECO:0000256" key="1">
    <source>
        <dbReference type="SAM" id="Phobius"/>
    </source>
</evidence>
<keyword evidence="1" id="KW-0812">Transmembrane</keyword>
<protein>
    <recommendedName>
        <fullName evidence="4">Transmembrane protein</fullName>
    </recommendedName>
</protein>
<organism evidence="2 3">
    <name type="scientific">Sebaldella termitidis (strain ATCC 33386 / NCTC 11300)</name>
    <dbReference type="NCBI Taxonomy" id="526218"/>
    <lineage>
        <taxon>Bacteria</taxon>
        <taxon>Fusobacteriati</taxon>
        <taxon>Fusobacteriota</taxon>
        <taxon>Fusobacteriia</taxon>
        <taxon>Fusobacteriales</taxon>
        <taxon>Leptotrichiaceae</taxon>
        <taxon>Sebaldella</taxon>
    </lineage>
</organism>
<keyword evidence="1" id="KW-0472">Membrane</keyword>
<evidence type="ECO:0008006" key="4">
    <source>
        <dbReference type="Google" id="ProtNLM"/>
    </source>
</evidence>
<feature type="transmembrane region" description="Helical" evidence="1">
    <location>
        <begin position="60"/>
        <end position="90"/>
    </location>
</feature>
<reference evidence="3" key="1">
    <citation type="submission" date="2009-09" db="EMBL/GenBank/DDBJ databases">
        <title>The complete chromosome of Sebaldella termitidis ATCC 33386.</title>
        <authorList>
            <consortium name="US DOE Joint Genome Institute (JGI-PGF)"/>
            <person name="Lucas S."/>
            <person name="Copeland A."/>
            <person name="Lapidus A."/>
            <person name="Glavina del Rio T."/>
            <person name="Dalin E."/>
            <person name="Tice H."/>
            <person name="Bruce D."/>
            <person name="Goodwin L."/>
            <person name="Pitluck S."/>
            <person name="Kyrpides N."/>
            <person name="Mavromatis K."/>
            <person name="Ivanova N."/>
            <person name="Mikhailova N."/>
            <person name="Sims D."/>
            <person name="Meincke L."/>
            <person name="Brettin T."/>
            <person name="Detter J.C."/>
            <person name="Han C."/>
            <person name="Larimer F."/>
            <person name="Land M."/>
            <person name="Hauser L."/>
            <person name="Markowitz V."/>
            <person name="Cheng J.F."/>
            <person name="Hugenholtz P."/>
            <person name="Woyke T."/>
            <person name="Wu D."/>
            <person name="Eisen J.A."/>
        </authorList>
    </citation>
    <scope>NUCLEOTIDE SEQUENCE [LARGE SCALE GENOMIC DNA]</scope>
    <source>
        <strain evidence="3">ATCC 33386 / NCTC 11300</strain>
    </source>
</reference>
<sequence length="124" mass="13609">MENKESIKSTYFIVFILGIIETVLAFFGGPLVGIAVLIIALSLRSKLINAGEPVTNGVKLILIASGIHIASLLLWIFNFIMGFLAIAGIFVFFTSLLYLLIVFGVFITLIVACIFIYQEYSAIK</sequence>
<evidence type="ECO:0000313" key="2">
    <source>
        <dbReference type="EMBL" id="ACZ10795.1"/>
    </source>
</evidence>
<dbReference type="AlphaFoldDB" id="D1AGS5"/>
<dbReference type="STRING" id="526218.Sterm_3963"/>
<evidence type="ECO:0000313" key="3">
    <source>
        <dbReference type="Proteomes" id="UP000000845"/>
    </source>
</evidence>
<gene>
    <name evidence="2" type="ordered locus">Sterm_3963</name>
</gene>
<keyword evidence="1" id="KW-1133">Transmembrane helix</keyword>
<dbReference type="EMBL" id="CP001739">
    <property type="protein sequence ID" value="ACZ10795.1"/>
    <property type="molecule type" value="Genomic_DNA"/>
</dbReference>
<accession>D1AGS5</accession>
<dbReference type="Proteomes" id="UP000000845">
    <property type="component" value="Chromosome"/>
</dbReference>
<dbReference type="KEGG" id="str:Sterm_3963"/>
<keyword evidence="3" id="KW-1185">Reference proteome</keyword>